<proteinExistence type="predicted"/>
<feature type="region of interest" description="Disordered" evidence="1">
    <location>
        <begin position="146"/>
        <end position="237"/>
    </location>
</feature>
<feature type="compositionally biased region" description="Polar residues" evidence="1">
    <location>
        <begin position="268"/>
        <end position="280"/>
    </location>
</feature>
<feature type="region of interest" description="Disordered" evidence="1">
    <location>
        <begin position="66"/>
        <end position="102"/>
    </location>
</feature>
<feature type="compositionally biased region" description="Acidic residues" evidence="1">
    <location>
        <begin position="85"/>
        <end position="94"/>
    </location>
</feature>
<protein>
    <submittedName>
        <fullName evidence="2">Uncharacterized protein</fullName>
    </submittedName>
</protein>
<comment type="caution">
    <text evidence="2">The sequence shown here is derived from an EMBL/GenBank/DDBJ whole genome shotgun (WGS) entry which is preliminary data.</text>
</comment>
<organism evidence="2 3">
    <name type="scientific">Triangularia verruculosa</name>
    <dbReference type="NCBI Taxonomy" id="2587418"/>
    <lineage>
        <taxon>Eukaryota</taxon>
        <taxon>Fungi</taxon>
        <taxon>Dikarya</taxon>
        <taxon>Ascomycota</taxon>
        <taxon>Pezizomycotina</taxon>
        <taxon>Sordariomycetes</taxon>
        <taxon>Sordariomycetidae</taxon>
        <taxon>Sordariales</taxon>
        <taxon>Podosporaceae</taxon>
        <taxon>Triangularia</taxon>
    </lineage>
</organism>
<feature type="compositionally biased region" description="Low complexity" evidence="1">
    <location>
        <begin position="250"/>
        <end position="267"/>
    </location>
</feature>
<dbReference type="AlphaFoldDB" id="A0AAN7B0C1"/>
<sequence>MAGKYHPETEVEVPALAPDKAPAVTFVDDGYSEMYCTTDMDPHESNFWGPVTRAYAMNPANNGLISPGDHVSDSPLLAAPVDSRDDGEGEETDNDSLFGEAGNGPEFDETLLFGDDDLATEPATASQPSLTFQNNMQIMDGLTLPMPSNIVSQPTAAPTMGPSITNKDQNDPVISNQLSSFSNTPSHQVLGGNGAAQGVENEPPFSDLPSSLQLQPSNSPSMLNNPKFPPGPPADTLAATLSDAIAEALAGSPQQPPASSIAPTAPSHQNDTPFQPTSGNLHKHRSDLNDDLDPVTAFGVPSNDATAPLHNAQHVINAQETTSAILKILEPPERLDLIFLSDENIDGLANEVLPHSTPVQNVLINAQKDENMDHTRLTALNDIYNTLSNSWYEDEKKQMKPPEPYWHFFAMFDQESDQIRMIQKKVEEIKMHPEKSEQLKTEIQKAKQHLWNERARLAEFLNNLCLKEHKAYRAALE</sequence>
<accession>A0AAN7B0C1</accession>
<feature type="region of interest" description="Disordered" evidence="1">
    <location>
        <begin position="250"/>
        <end position="292"/>
    </location>
</feature>
<gene>
    <name evidence="2" type="ORF">QBC40DRAFT_291615</name>
</gene>
<name>A0AAN7B0C1_9PEZI</name>
<evidence type="ECO:0000256" key="1">
    <source>
        <dbReference type="SAM" id="MobiDB-lite"/>
    </source>
</evidence>
<feature type="compositionally biased region" description="Low complexity" evidence="1">
    <location>
        <begin position="203"/>
        <end position="223"/>
    </location>
</feature>
<keyword evidence="3" id="KW-1185">Reference proteome</keyword>
<dbReference type="EMBL" id="MU863875">
    <property type="protein sequence ID" value="KAK4205584.1"/>
    <property type="molecule type" value="Genomic_DNA"/>
</dbReference>
<reference evidence="2" key="2">
    <citation type="submission" date="2023-05" db="EMBL/GenBank/DDBJ databases">
        <authorList>
            <consortium name="Lawrence Berkeley National Laboratory"/>
            <person name="Steindorff A."/>
            <person name="Hensen N."/>
            <person name="Bonometti L."/>
            <person name="Westerberg I."/>
            <person name="Brannstrom I.O."/>
            <person name="Guillou S."/>
            <person name="Cros-Aarteil S."/>
            <person name="Calhoun S."/>
            <person name="Haridas S."/>
            <person name="Kuo A."/>
            <person name="Mondo S."/>
            <person name="Pangilinan J."/>
            <person name="Riley R."/>
            <person name="Labutti K."/>
            <person name="Andreopoulos B."/>
            <person name="Lipzen A."/>
            <person name="Chen C."/>
            <person name="Yanf M."/>
            <person name="Daum C."/>
            <person name="Ng V."/>
            <person name="Clum A."/>
            <person name="Ohm R."/>
            <person name="Martin F."/>
            <person name="Silar P."/>
            <person name="Natvig D."/>
            <person name="Lalanne C."/>
            <person name="Gautier V."/>
            <person name="Ament-Velasquez S.L."/>
            <person name="Kruys A."/>
            <person name="Hutchinson M.I."/>
            <person name="Powell A.J."/>
            <person name="Barry K."/>
            <person name="Miller A.N."/>
            <person name="Grigoriev I.V."/>
            <person name="Debuchy R."/>
            <person name="Gladieux P."/>
            <person name="Thoren M.H."/>
            <person name="Johannesson H."/>
        </authorList>
    </citation>
    <scope>NUCLEOTIDE SEQUENCE</scope>
    <source>
        <strain evidence="2">CBS 315.58</strain>
    </source>
</reference>
<reference evidence="2" key="1">
    <citation type="journal article" date="2023" name="Mol. Phylogenet. Evol.">
        <title>Genome-scale phylogeny and comparative genomics of the fungal order Sordariales.</title>
        <authorList>
            <person name="Hensen N."/>
            <person name="Bonometti L."/>
            <person name="Westerberg I."/>
            <person name="Brannstrom I.O."/>
            <person name="Guillou S."/>
            <person name="Cros-Aarteil S."/>
            <person name="Calhoun S."/>
            <person name="Haridas S."/>
            <person name="Kuo A."/>
            <person name="Mondo S."/>
            <person name="Pangilinan J."/>
            <person name="Riley R."/>
            <person name="LaButti K."/>
            <person name="Andreopoulos B."/>
            <person name="Lipzen A."/>
            <person name="Chen C."/>
            <person name="Yan M."/>
            <person name="Daum C."/>
            <person name="Ng V."/>
            <person name="Clum A."/>
            <person name="Steindorff A."/>
            <person name="Ohm R.A."/>
            <person name="Martin F."/>
            <person name="Silar P."/>
            <person name="Natvig D.O."/>
            <person name="Lalanne C."/>
            <person name="Gautier V."/>
            <person name="Ament-Velasquez S.L."/>
            <person name="Kruys A."/>
            <person name="Hutchinson M.I."/>
            <person name="Powell A.J."/>
            <person name="Barry K."/>
            <person name="Miller A.N."/>
            <person name="Grigoriev I.V."/>
            <person name="Debuchy R."/>
            <person name="Gladieux P."/>
            <person name="Hiltunen Thoren M."/>
            <person name="Johannesson H."/>
        </authorList>
    </citation>
    <scope>NUCLEOTIDE SEQUENCE</scope>
    <source>
        <strain evidence="2">CBS 315.58</strain>
    </source>
</reference>
<dbReference type="Proteomes" id="UP001303160">
    <property type="component" value="Unassembled WGS sequence"/>
</dbReference>
<evidence type="ECO:0000313" key="3">
    <source>
        <dbReference type="Proteomes" id="UP001303160"/>
    </source>
</evidence>
<feature type="compositionally biased region" description="Polar residues" evidence="1">
    <location>
        <begin position="149"/>
        <end position="187"/>
    </location>
</feature>
<evidence type="ECO:0000313" key="2">
    <source>
        <dbReference type="EMBL" id="KAK4205584.1"/>
    </source>
</evidence>